<evidence type="ECO:0000256" key="5">
    <source>
        <dbReference type="RuleBase" id="RU003719"/>
    </source>
</evidence>
<comment type="pathway">
    <text evidence="4">Amino-acid biosynthesis.</text>
</comment>
<dbReference type="Gene3D" id="3.30.70.260">
    <property type="match status" value="1"/>
</dbReference>
<dbReference type="GO" id="GO:0004617">
    <property type="term" value="F:phosphoglycerate dehydrogenase activity"/>
    <property type="evidence" value="ECO:0007669"/>
    <property type="project" value="UniProtKB-ARBA"/>
</dbReference>
<dbReference type="SUPFAM" id="SSF51735">
    <property type="entry name" value="NAD(P)-binding Rossmann-fold domains"/>
    <property type="match status" value="1"/>
</dbReference>
<gene>
    <name evidence="8" type="ORF">BCR32DRAFT_200077</name>
</gene>
<proteinExistence type="inferred from homology"/>
<reference evidence="8 9" key="2">
    <citation type="submission" date="2016-08" db="EMBL/GenBank/DDBJ databases">
        <title>Pervasive Adenine N6-methylation of Active Genes in Fungi.</title>
        <authorList>
            <consortium name="DOE Joint Genome Institute"/>
            <person name="Mondo S.J."/>
            <person name="Dannebaum R.O."/>
            <person name="Kuo R.C."/>
            <person name="Labutti K."/>
            <person name="Haridas S."/>
            <person name="Kuo A."/>
            <person name="Salamov A."/>
            <person name="Ahrendt S.R."/>
            <person name="Lipzen A."/>
            <person name="Sullivan W."/>
            <person name="Andreopoulos W.B."/>
            <person name="Clum A."/>
            <person name="Lindquist E."/>
            <person name="Daum C."/>
            <person name="Ramamoorthy G.K."/>
            <person name="Gryganskyi A."/>
            <person name="Culley D."/>
            <person name="Magnuson J.K."/>
            <person name="James T.Y."/>
            <person name="O'Malley M.A."/>
            <person name="Stajich J.E."/>
            <person name="Spatafora J.W."/>
            <person name="Visel A."/>
            <person name="Grigoriev I.V."/>
        </authorList>
    </citation>
    <scope>NUCLEOTIDE SEQUENCE [LARGE SCALE GENOMIC DNA]</scope>
    <source>
        <strain evidence="8 9">S4</strain>
    </source>
</reference>
<feature type="domain" description="D-isomer specific 2-hydroxyacid dehydrogenase NAD-binding" evidence="7">
    <location>
        <begin position="130"/>
        <end position="307"/>
    </location>
</feature>
<dbReference type="STRING" id="1754192.A0A1Y1XHT9"/>
<evidence type="ECO:0000259" key="7">
    <source>
        <dbReference type="Pfam" id="PF02826"/>
    </source>
</evidence>
<evidence type="ECO:0000259" key="6">
    <source>
        <dbReference type="Pfam" id="PF00389"/>
    </source>
</evidence>
<feature type="domain" description="D-isomer specific 2-hydroxyacid dehydrogenase catalytic" evidence="6">
    <location>
        <begin position="26"/>
        <end position="333"/>
    </location>
</feature>
<evidence type="ECO:0000313" key="9">
    <source>
        <dbReference type="Proteomes" id="UP000193944"/>
    </source>
</evidence>
<organism evidence="8 9">
    <name type="scientific">Anaeromyces robustus</name>
    <dbReference type="NCBI Taxonomy" id="1754192"/>
    <lineage>
        <taxon>Eukaryota</taxon>
        <taxon>Fungi</taxon>
        <taxon>Fungi incertae sedis</taxon>
        <taxon>Chytridiomycota</taxon>
        <taxon>Chytridiomycota incertae sedis</taxon>
        <taxon>Neocallimastigomycetes</taxon>
        <taxon>Neocallimastigales</taxon>
        <taxon>Neocallimastigaceae</taxon>
        <taxon>Anaeromyces</taxon>
    </lineage>
</organism>
<dbReference type="InterPro" id="IPR050857">
    <property type="entry name" value="D-2-hydroxyacid_DH"/>
</dbReference>
<dbReference type="PANTHER" id="PTHR42789">
    <property type="entry name" value="D-ISOMER SPECIFIC 2-HYDROXYACID DEHYDROGENASE FAMILY PROTEIN (AFU_ORTHOLOGUE AFUA_6G10090)"/>
    <property type="match status" value="1"/>
</dbReference>
<sequence length="425" mass="47915">MRIIISSDNYQKDSPTEIITENQLKVLLLESSCIETRRLFEKEGFVVEQIPEALTEEELINKVKDVHVLGIKTRTIINEKVLYAAKKLLVIGAFCSGTNNIDMPAVSALGIPVFHSHGAESRSVAELILGNIILLSRSIHIRNQEMHNMLWNQDINNSHDIYGKTVGIIGYGNAGQKVAEVLGNIGMKVLYNDMNNIPPISRNHHQVDLDTLLRESDFISIHVNASAETEGMIGQREIDLMKPTAFLINTSRSIIVQMMPLYAALKFNKIAGGAFDVFPSEPTSNYEENWSYLLQSFPNVILTPHIGGFTHESEVVVGREVADDIIRFLLYGDSTYSLNFPEICFDDELYENSIRLVNFHRNVPGVLNDVNQILCSYNVECQNSRSRGNMSYLLADLSINDYNVIQDIYKRVLGIKEVVRLRIIL</sequence>
<comment type="caution">
    <text evidence="8">The sequence shown here is derived from an EMBL/GenBank/DDBJ whole genome shotgun (WGS) entry which is preliminary data.</text>
</comment>
<dbReference type="AlphaFoldDB" id="A0A1Y1XHT9"/>
<keyword evidence="2 5" id="KW-0560">Oxidoreductase</keyword>
<dbReference type="SUPFAM" id="SSF52283">
    <property type="entry name" value="Formate/glycerate dehydrogenase catalytic domain-like"/>
    <property type="match status" value="1"/>
</dbReference>
<dbReference type="Pfam" id="PF00389">
    <property type="entry name" value="2-Hacid_dh"/>
    <property type="match status" value="1"/>
</dbReference>
<dbReference type="PANTHER" id="PTHR42789:SF1">
    <property type="entry name" value="D-ISOMER SPECIFIC 2-HYDROXYACID DEHYDROGENASE FAMILY PROTEIN (AFU_ORTHOLOGUE AFUA_6G10090)"/>
    <property type="match status" value="1"/>
</dbReference>
<dbReference type="GO" id="GO:0047545">
    <property type="term" value="F:(S)-2-hydroxyglutarate dehydrogenase activity"/>
    <property type="evidence" value="ECO:0007669"/>
    <property type="project" value="UniProtKB-ARBA"/>
</dbReference>
<comment type="similarity">
    <text evidence="1 5">Belongs to the D-isomer specific 2-hydroxyacid dehydrogenase family.</text>
</comment>
<dbReference type="InterPro" id="IPR006140">
    <property type="entry name" value="D-isomer_DH_NAD-bd"/>
</dbReference>
<protein>
    <submittedName>
        <fullName evidence="8">NAD(P)-binding protein</fullName>
    </submittedName>
</protein>
<dbReference type="GO" id="GO:0006564">
    <property type="term" value="P:L-serine biosynthetic process"/>
    <property type="evidence" value="ECO:0007669"/>
    <property type="project" value="UniProtKB-ARBA"/>
</dbReference>
<evidence type="ECO:0000256" key="1">
    <source>
        <dbReference type="ARBA" id="ARBA00005854"/>
    </source>
</evidence>
<dbReference type="Proteomes" id="UP000193944">
    <property type="component" value="Unassembled WGS sequence"/>
</dbReference>
<keyword evidence="3" id="KW-0520">NAD</keyword>
<dbReference type="GO" id="GO:0051287">
    <property type="term" value="F:NAD binding"/>
    <property type="evidence" value="ECO:0007669"/>
    <property type="project" value="InterPro"/>
</dbReference>
<dbReference type="Gene3D" id="3.40.50.720">
    <property type="entry name" value="NAD(P)-binding Rossmann-like Domain"/>
    <property type="match status" value="2"/>
</dbReference>
<dbReference type="FunFam" id="3.40.50.720:FF:000041">
    <property type="entry name" value="D-3-phosphoglycerate dehydrogenase"/>
    <property type="match status" value="1"/>
</dbReference>
<keyword evidence="9" id="KW-1185">Reference proteome</keyword>
<dbReference type="SUPFAM" id="SSF55021">
    <property type="entry name" value="ACT-like"/>
    <property type="match status" value="1"/>
</dbReference>
<evidence type="ECO:0000313" key="8">
    <source>
        <dbReference type="EMBL" id="ORX85320.1"/>
    </source>
</evidence>
<name>A0A1Y1XHT9_9FUNG</name>
<dbReference type="InterPro" id="IPR045865">
    <property type="entry name" value="ACT-like_dom_sf"/>
</dbReference>
<dbReference type="Pfam" id="PF02826">
    <property type="entry name" value="2-Hacid_dh_C"/>
    <property type="match status" value="1"/>
</dbReference>
<evidence type="ECO:0000256" key="4">
    <source>
        <dbReference type="ARBA" id="ARBA00029440"/>
    </source>
</evidence>
<evidence type="ECO:0000256" key="3">
    <source>
        <dbReference type="ARBA" id="ARBA00023027"/>
    </source>
</evidence>
<dbReference type="OrthoDB" id="298012at2759"/>
<dbReference type="InterPro" id="IPR036291">
    <property type="entry name" value="NAD(P)-bd_dom_sf"/>
</dbReference>
<reference evidence="8 9" key="1">
    <citation type="submission" date="2016-08" db="EMBL/GenBank/DDBJ databases">
        <title>A Parts List for Fungal Cellulosomes Revealed by Comparative Genomics.</title>
        <authorList>
            <consortium name="DOE Joint Genome Institute"/>
            <person name="Haitjema C.H."/>
            <person name="Gilmore S.P."/>
            <person name="Henske J.K."/>
            <person name="Solomon K.V."/>
            <person name="De Groot R."/>
            <person name="Kuo A."/>
            <person name="Mondo S.J."/>
            <person name="Salamov A.A."/>
            <person name="Labutti K."/>
            <person name="Zhao Z."/>
            <person name="Chiniquy J."/>
            <person name="Barry K."/>
            <person name="Brewer H.M."/>
            <person name="Purvine S.O."/>
            <person name="Wright A.T."/>
            <person name="Boxma B."/>
            <person name="Van Alen T."/>
            <person name="Hackstein J.H."/>
            <person name="Baker S.E."/>
            <person name="Grigoriev I.V."/>
            <person name="O'Malley M.A."/>
        </authorList>
    </citation>
    <scope>NUCLEOTIDE SEQUENCE [LARGE SCALE GENOMIC DNA]</scope>
    <source>
        <strain evidence="8 9">S4</strain>
    </source>
</reference>
<dbReference type="EMBL" id="MCFG01000037">
    <property type="protein sequence ID" value="ORX85320.1"/>
    <property type="molecule type" value="Genomic_DNA"/>
</dbReference>
<dbReference type="InterPro" id="IPR006139">
    <property type="entry name" value="D-isomer_2_OHA_DH_cat_dom"/>
</dbReference>
<evidence type="ECO:0000256" key="2">
    <source>
        <dbReference type="ARBA" id="ARBA00023002"/>
    </source>
</evidence>
<accession>A0A1Y1XHT9</accession>